<dbReference type="PROSITE" id="PS50838">
    <property type="entry name" value="MAGE"/>
    <property type="match status" value="1"/>
</dbReference>
<keyword evidence="4" id="KW-1185">Reference proteome</keyword>
<dbReference type="InterPro" id="IPR041899">
    <property type="entry name" value="MAGE_WH2"/>
</dbReference>
<dbReference type="Proteomes" id="UP001648503">
    <property type="component" value="Unassembled WGS sequence"/>
</dbReference>
<dbReference type="InterPro" id="IPR041898">
    <property type="entry name" value="MAGE_WH1"/>
</dbReference>
<dbReference type="PANTHER" id="PTHR11736:SF14">
    <property type="entry name" value="NSE3 HOMOLOG, SMC5-SMC6 COMPLEX COMPONENT"/>
    <property type="match status" value="1"/>
</dbReference>
<accession>A0ABQ8FHQ7</accession>
<dbReference type="SMART" id="SM01373">
    <property type="entry name" value="MAGE"/>
    <property type="match status" value="1"/>
</dbReference>
<evidence type="ECO:0000256" key="1">
    <source>
        <dbReference type="SAM" id="MobiDB-lite"/>
    </source>
</evidence>
<dbReference type="InterPro" id="IPR037445">
    <property type="entry name" value="MAGE"/>
</dbReference>
<sequence length="311" mass="35062">MPPRRPATGRQGSTQDSIVEPNSQPRTETLTQGTERQESDSSDDETPEVSQKQMVIAAKYMLTLDPEVINHKVSELVRFALFMESSRTPIRRKDIILKGSLTSRLILWRVTVLKDHAKGFPLFVQRARDMLQHLFGMDMVVCSAKRGNRGRRPAPTLALSQASSSSSNTWQLKSILSEKQRTVALSNSKSDVQRMTLLTVILALIYANSRSMREGTLYIHLKELGISRNSPHVVFGSIDAEMKYFLKLGYIESTKIRTAEGDTNTYTWGPRATTEISEAMIIRFITEMYPLLDDAGRRRLAVDIERNAGTL</sequence>
<protein>
    <recommendedName>
        <fullName evidence="2">MAGE domain-containing protein</fullName>
    </recommendedName>
</protein>
<dbReference type="Pfam" id="PF01454">
    <property type="entry name" value="MAGE"/>
    <property type="match status" value="1"/>
</dbReference>
<proteinExistence type="predicted"/>
<feature type="compositionally biased region" description="Polar residues" evidence="1">
    <location>
        <begin position="10"/>
        <end position="34"/>
    </location>
</feature>
<dbReference type="Gene3D" id="1.10.10.1210">
    <property type="entry name" value="MAGE homology domain, winged helix WH2 motif"/>
    <property type="match status" value="1"/>
</dbReference>
<dbReference type="InterPro" id="IPR002190">
    <property type="entry name" value="MHD_dom"/>
</dbReference>
<reference evidence="3 4" key="1">
    <citation type="submission" date="2021-02" db="EMBL/GenBank/DDBJ databases">
        <title>Variation within the Batrachochytrium salamandrivorans European outbreak.</title>
        <authorList>
            <person name="Kelly M."/>
            <person name="Pasmans F."/>
            <person name="Shea T.P."/>
            <person name="Munoz J.F."/>
            <person name="Carranza S."/>
            <person name="Cuomo C.A."/>
            <person name="Martel A."/>
        </authorList>
    </citation>
    <scope>NUCLEOTIDE SEQUENCE [LARGE SCALE GENOMIC DNA]</scope>
    <source>
        <strain evidence="3 4">AMFP18/2</strain>
    </source>
</reference>
<name>A0ABQ8FHQ7_9FUNG</name>
<comment type="caution">
    <text evidence="3">The sequence shown here is derived from an EMBL/GenBank/DDBJ whole genome shotgun (WGS) entry which is preliminary data.</text>
</comment>
<evidence type="ECO:0000259" key="2">
    <source>
        <dbReference type="PROSITE" id="PS50838"/>
    </source>
</evidence>
<feature type="domain" description="MAGE" evidence="2">
    <location>
        <begin position="69"/>
        <end position="289"/>
    </location>
</feature>
<feature type="region of interest" description="Disordered" evidence="1">
    <location>
        <begin position="1"/>
        <end position="50"/>
    </location>
</feature>
<evidence type="ECO:0000313" key="3">
    <source>
        <dbReference type="EMBL" id="KAH6598506.1"/>
    </source>
</evidence>
<dbReference type="EMBL" id="JAFCIX010000102">
    <property type="protein sequence ID" value="KAH6598506.1"/>
    <property type="molecule type" value="Genomic_DNA"/>
</dbReference>
<gene>
    <name evidence="3" type="ORF">BASA50_003545</name>
</gene>
<evidence type="ECO:0000313" key="4">
    <source>
        <dbReference type="Proteomes" id="UP001648503"/>
    </source>
</evidence>
<dbReference type="PANTHER" id="PTHR11736">
    <property type="entry name" value="MELANOMA-ASSOCIATED ANTIGEN MAGE ANTIGEN"/>
    <property type="match status" value="1"/>
</dbReference>
<dbReference type="Gene3D" id="1.10.10.1200">
    <property type="entry name" value="MAGE homology domain, winged helix WH1 motif"/>
    <property type="match status" value="1"/>
</dbReference>
<organism evidence="3 4">
    <name type="scientific">Batrachochytrium salamandrivorans</name>
    <dbReference type="NCBI Taxonomy" id="1357716"/>
    <lineage>
        <taxon>Eukaryota</taxon>
        <taxon>Fungi</taxon>
        <taxon>Fungi incertae sedis</taxon>
        <taxon>Chytridiomycota</taxon>
        <taxon>Chytridiomycota incertae sedis</taxon>
        <taxon>Chytridiomycetes</taxon>
        <taxon>Rhizophydiales</taxon>
        <taxon>Rhizophydiales incertae sedis</taxon>
        <taxon>Batrachochytrium</taxon>
    </lineage>
</organism>